<dbReference type="Proteomes" id="UP000298471">
    <property type="component" value="Unassembled WGS sequence"/>
</dbReference>
<dbReference type="InterPro" id="IPR011990">
    <property type="entry name" value="TPR-like_helical_dom_sf"/>
</dbReference>
<proteinExistence type="predicted"/>
<dbReference type="AlphaFoldDB" id="A0A4Z0Q0H1"/>
<dbReference type="PROSITE" id="PS51257">
    <property type="entry name" value="PROKAR_LIPOPROTEIN"/>
    <property type="match status" value="1"/>
</dbReference>
<sequence>MFTRYRKLALVLPFALALGACEKGLDAIGTNPNNATVGNPAYVLTNAQRSNVYRLFDIPVNQDGGLLIVQHWAKAQYTEEDRYQFRDGSYQSIWDGFYANGLQDFNYLVKQGETTNNPNLQAVGLIMRSYFFSVLTDVYGDIPYSQALRLQENIITPKYDRQEDVYKGLLADLKRASSLVDASGSSVGGDIIYGGDMDHWKRFANSLRLRLAMRISDANEALTRTEVAELLNGTTPLFRNNADNAEFVFLAATPNTNPIYENRLTRDDHRVSRSLTTVLSRLNDPRLPIYANPAECAGPKTGNFAGPDSTGLYRGIPNGLTTANANAFGSLCSSSKVGSYFTSAEAPGVLMTYAEVLFFKAEAIARGYITGDASAEYRNAIRASLGQYGIDAAGVTAYLAQPSVNRTITAANYREVIGTQKWIALYGQGVEAWSEFRRLDYPRLSPAKSPAAAAAGKFPVRFRYPTNEQSVNAASRAEAVARQGADVISTKLWWDKF</sequence>
<dbReference type="EMBL" id="SRMB01000005">
    <property type="protein sequence ID" value="TGE22976.1"/>
    <property type="molecule type" value="Genomic_DNA"/>
</dbReference>
<gene>
    <name evidence="2" type="ORF">E5K02_21695</name>
</gene>
<evidence type="ECO:0000313" key="2">
    <source>
        <dbReference type="EMBL" id="TGE22976.1"/>
    </source>
</evidence>
<keyword evidence="2" id="KW-0449">Lipoprotein</keyword>
<protein>
    <submittedName>
        <fullName evidence="2">SusD/RagB family nutrient-binding outer membrane lipoprotein</fullName>
    </submittedName>
</protein>
<dbReference type="OrthoDB" id="622163at2"/>
<keyword evidence="1" id="KW-0732">Signal</keyword>
<evidence type="ECO:0000256" key="1">
    <source>
        <dbReference type="SAM" id="SignalP"/>
    </source>
</evidence>
<feature type="chain" id="PRO_5021190389" evidence="1">
    <location>
        <begin position="21"/>
        <end position="497"/>
    </location>
</feature>
<feature type="signal peptide" evidence="1">
    <location>
        <begin position="1"/>
        <end position="20"/>
    </location>
</feature>
<comment type="caution">
    <text evidence="2">The sequence shown here is derived from an EMBL/GenBank/DDBJ whole genome shotgun (WGS) entry which is preliminary data.</text>
</comment>
<dbReference type="RefSeq" id="WP_135397901.1">
    <property type="nucleotide sequence ID" value="NZ_SRMB01000005.1"/>
</dbReference>
<name>A0A4Z0Q0H1_9BACT</name>
<dbReference type="InterPro" id="IPR041662">
    <property type="entry name" value="SusD-like_2"/>
</dbReference>
<keyword evidence="3" id="KW-1185">Reference proteome</keyword>
<dbReference type="Gene3D" id="1.25.40.390">
    <property type="match status" value="1"/>
</dbReference>
<dbReference type="Pfam" id="PF12771">
    <property type="entry name" value="SusD-like_2"/>
    <property type="match status" value="1"/>
</dbReference>
<dbReference type="SUPFAM" id="SSF48452">
    <property type="entry name" value="TPR-like"/>
    <property type="match status" value="1"/>
</dbReference>
<evidence type="ECO:0000313" key="3">
    <source>
        <dbReference type="Proteomes" id="UP000298471"/>
    </source>
</evidence>
<accession>A0A4Z0Q0H1</accession>
<reference evidence="2 3" key="1">
    <citation type="submission" date="2019-04" db="EMBL/GenBank/DDBJ databases">
        <authorList>
            <person name="Feng G."/>
            <person name="Zhang J."/>
            <person name="Zhu H."/>
        </authorList>
    </citation>
    <scope>NUCLEOTIDE SEQUENCE [LARGE SCALE GENOMIC DNA]</scope>
    <source>
        <strain evidence="2 3">9PBR-1</strain>
    </source>
</reference>
<organism evidence="2 3">
    <name type="scientific">Hymenobacter metallicola</name>
    <dbReference type="NCBI Taxonomy" id="2563114"/>
    <lineage>
        <taxon>Bacteria</taxon>
        <taxon>Pseudomonadati</taxon>
        <taxon>Bacteroidota</taxon>
        <taxon>Cytophagia</taxon>
        <taxon>Cytophagales</taxon>
        <taxon>Hymenobacteraceae</taxon>
        <taxon>Hymenobacter</taxon>
    </lineage>
</organism>